<dbReference type="GO" id="GO:0005737">
    <property type="term" value="C:cytoplasm"/>
    <property type="evidence" value="ECO:0007669"/>
    <property type="project" value="UniProtKB-SubCell"/>
</dbReference>
<evidence type="ECO:0000256" key="5">
    <source>
        <dbReference type="ARBA" id="ARBA00023080"/>
    </source>
</evidence>
<accession>A0A096BDZ8</accession>
<dbReference type="NCBIfam" id="TIGR00172">
    <property type="entry name" value="maf"/>
    <property type="match status" value="1"/>
</dbReference>
<feature type="active site" description="Proton acceptor" evidence="6">
    <location>
        <position position="70"/>
    </location>
</feature>
<gene>
    <name evidence="7" type="ORF">HMPREF9460_00344</name>
</gene>
<evidence type="ECO:0000256" key="3">
    <source>
        <dbReference type="ARBA" id="ARBA00022490"/>
    </source>
</evidence>
<feature type="site" description="Important for substrate specificity" evidence="6">
    <location>
        <position position="71"/>
    </location>
</feature>
<comment type="similarity">
    <text evidence="6">Belongs to the Maf family. YhdE subfamily.</text>
</comment>
<evidence type="ECO:0000313" key="7">
    <source>
        <dbReference type="EMBL" id="KGF57246.1"/>
    </source>
</evidence>
<dbReference type="Proteomes" id="UP000029585">
    <property type="component" value="Unassembled WGS sequence"/>
</dbReference>
<evidence type="ECO:0000256" key="6">
    <source>
        <dbReference type="HAMAP-Rule" id="MF_00528"/>
    </source>
</evidence>
<dbReference type="AlphaFoldDB" id="A0A096BDZ8"/>
<feature type="site" description="Important for substrate specificity" evidence="6">
    <location>
        <position position="11"/>
    </location>
</feature>
<comment type="catalytic activity">
    <reaction evidence="6">
        <text>UTP + H2O = UMP + diphosphate + H(+)</text>
        <dbReference type="Rhea" id="RHEA:29395"/>
        <dbReference type="ChEBI" id="CHEBI:15377"/>
        <dbReference type="ChEBI" id="CHEBI:15378"/>
        <dbReference type="ChEBI" id="CHEBI:33019"/>
        <dbReference type="ChEBI" id="CHEBI:46398"/>
        <dbReference type="ChEBI" id="CHEBI:57865"/>
        <dbReference type="EC" id="3.6.1.9"/>
    </reaction>
</comment>
<dbReference type="PANTHER" id="PTHR43213:SF5">
    <property type="entry name" value="BIFUNCTIONAL DTTP_UTP PYROPHOSPHATASE_METHYLTRANSFERASE PROTEIN-RELATED"/>
    <property type="match status" value="1"/>
</dbReference>
<sequence>MEIILASQSPRRRELLERMGVKNFRVVTPDIDEHMERELPPEELVRRISAEKARAVREQAGMDAVVIAADTVVALDGAVLGKPADELEAFKMLSTLSGCRHQVYTGLTVLRGEERHTVSEETTVAFRELSEEEISCYIQTGEPMDKAGAYGIQGFGALLIEGIQGDYYNVMGLPVCRLGGILRQLGVDCLRLAAGERDSD</sequence>
<dbReference type="PANTHER" id="PTHR43213">
    <property type="entry name" value="BIFUNCTIONAL DTTP/UTP PYROPHOSPHATASE/METHYLTRANSFERASE PROTEIN-RELATED"/>
    <property type="match status" value="1"/>
</dbReference>
<evidence type="ECO:0000313" key="8">
    <source>
        <dbReference type="Proteomes" id="UP000029585"/>
    </source>
</evidence>
<dbReference type="EC" id="3.6.1.9" evidence="6"/>
<dbReference type="InterPro" id="IPR029001">
    <property type="entry name" value="ITPase-like_fam"/>
</dbReference>
<dbReference type="HOGENOM" id="CLU_040416_0_0_9"/>
<evidence type="ECO:0000256" key="1">
    <source>
        <dbReference type="ARBA" id="ARBA00001968"/>
    </source>
</evidence>
<dbReference type="GO" id="GO:0009117">
    <property type="term" value="P:nucleotide metabolic process"/>
    <property type="evidence" value="ECO:0007669"/>
    <property type="project" value="UniProtKB-KW"/>
</dbReference>
<comment type="cofactor">
    <cofactor evidence="1 6">
        <name>a divalent metal cation</name>
        <dbReference type="ChEBI" id="CHEBI:60240"/>
    </cofactor>
</comment>
<evidence type="ECO:0000256" key="2">
    <source>
        <dbReference type="ARBA" id="ARBA00004496"/>
    </source>
</evidence>
<dbReference type="GO" id="GO:0036218">
    <property type="term" value="F:dTTP diphosphatase activity"/>
    <property type="evidence" value="ECO:0007669"/>
    <property type="project" value="RHEA"/>
</dbReference>
<comment type="subcellular location">
    <subcellularLocation>
        <location evidence="2 6">Cytoplasm</location>
    </subcellularLocation>
</comment>
<comment type="caution">
    <text evidence="7">The sequence shown here is derived from an EMBL/GenBank/DDBJ whole genome shotgun (WGS) entry which is preliminary data.</text>
</comment>
<dbReference type="CDD" id="cd00555">
    <property type="entry name" value="Maf"/>
    <property type="match status" value="1"/>
</dbReference>
<dbReference type="eggNOG" id="COG0424">
    <property type="taxonomic scope" value="Bacteria"/>
</dbReference>
<proteinExistence type="inferred from homology"/>
<dbReference type="PATRIC" id="fig|742738.3.peg.363"/>
<keyword evidence="5 6" id="KW-0546">Nucleotide metabolism</keyword>
<feature type="site" description="Important for substrate specificity" evidence="6">
    <location>
        <position position="153"/>
    </location>
</feature>
<protein>
    <recommendedName>
        <fullName evidence="6">dTTP/UTP pyrophosphatase</fullName>
        <shortName evidence="6">dTTPase/UTPase</shortName>
        <ecNumber evidence="6">3.6.1.9</ecNumber>
    </recommendedName>
    <alternativeName>
        <fullName evidence="6">Nucleoside triphosphate pyrophosphatase</fullName>
    </alternativeName>
    <alternativeName>
        <fullName evidence="6">Nucleotide pyrophosphatase</fullName>
        <shortName evidence="6">Nucleotide PPase</shortName>
    </alternativeName>
</protein>
<keyword evidence="8" id="KW-1185">Reference proteome</keyword>
<dbReference type="Pfam" id="PF02545">
    <property type="entry name" value="Maf"/>
    <property type="match status" value="1"/>
</dbReference>
<comment type="caution">
    <text evidence="6">Lacks conserved residue(s) required for the propagation of feature annotation.</text>
</comment>
<name>A0A096BDZ8_FLAPL</name>
<keyword evidence="4 6" id="KW-0378">Hydrolase</keyword>
<dbReference type="SUPFAM" id="SSF52972">
    <property type="entry name" value="ITPase-like"/>
    <property type="match status" value="1"/>
</dbReference>
<dbReference type="FunFam" id="3.90.950.10:FF:000005">
    <property type="entry name" value="7-methyl-GTP pyrophosphatase"/>
    <property type="match status" value="1"/>
</dbReference>
<dbReference type="InterPro" id="IPR003697">
    <property type="entry name" value="Maf-like"/>
</dbReference>
<comment type="function">
    <text evidence="6">Nucleoside triphosphate pyrophosphatase that hydrolyzes dTTP and UTP. May have a dual role in cell division arrest and in preventing the incorporation of modified nucleotides into cellular nucleic acids.</text>
</comment>
<reference evidence="7 8" key="1">
    <citation type="submission" date="2011-08" db="EMBL/GenBank/DDBJ databases">
        <title>The Genome Sequence of Clostridium orbiscindens 1_3_50AFAA.</title>
        <authorList>
            <consortium name="The Broad Institute Genome Sequencing Platform"/>
            <person name="Earl A."/>
            <person name="Ward D."/>
            <person name="Feldgarden M."/>
            <person name="Gevers D."/>
            <person name="Daigneault M."/>
            <person name="Strauss J."/>
            <person name="Allen-Vercoe E."/>
            <person name="Young S.K."/>
            <person name="Zeng Q."/>
            <person name="Gargeya S."/>
            <person name="Fitzgerald M."/>
            <person name="Haas B."/>
            <person name="Abouelleil A."/>
            <person name="Alvarado L."/>
            <person name="Arachchi H.M."/>
            <person name="Berlin A."/>
            <person name="Brown A."/>
            <person name="Chapman S.B."/>
            <person name="Chen Z."/>
            <person name="Dunbar C."/>
            <person name="Freedman E."/>
            <person name="Gearin G."/>
            <person name="Gellesch M."/>
            <person name="Goldberg J."/>
            <person name="Griggs A."/>
            <person name="Gujja S."/>
            <person name="Heiman D."/>
            <person name="Howarth C."/>
            <person name="Larson L."/>
            <person name="Lui A."/>
            <person name="MacDonald P.J.P."/>
            <person name="Montmayeur A."/>
            <person name="Murphy C."/>
            <person name="Neiman D."/>
            <person name="Pearson M."/>
            <person name="Priest M."/>
            <person name="Roberts A."/>
            <person name="Saif S."/>
            <person name="Shea T."/>
            <person name="Shenoy N."/>
            <person name="Sisk P."/>
            <person name="Stolte C."/>
            <person name="Sykes S."/>
            <person name="Wortman J."/>
            <person name="Nusbaum C."/>
            <person name="Birren B."/>
        </authorList>
    </citation>
    <scope>NUCLEOTIDE SEQUENCE [LARGE SCALE GENOMIC DNA]</scope>
    <source>
        <strain evidence="7 8">1_3_50AFAA</strain>
    </source>
</reference>
<dbReference type="HAMAP" id="MF_00528">
    <property type="entry name" value="Maf"/>
    <property type="match status" value="1"/>
</dbReference>
<dbReference type="GO" id="GO:0036221">
    <property type="term" value="F:UTP diphosphatase activity"/>
    <property type="evidence" value="ECO:0007669"/>
    <property type="project" value="RHEA"/>
</dbReference>
<keyword evidence="3 6" id="KW-0963">Cytoplasm</keyword>
<dbReference type="PIRSF" id="PIRSF006305">
    <property type="entry name" value="Maf"/>
    <property type="match status" value="1"/>
</dbReference>
<dbReference type="RefSeq" id="WP_044938471.1">
    <property type="nucleotide sequence ID" value="NZ_KN174161.1"/>
</dbReference>
<dbReference type="Gene3D" id="3.90.950.10">
    <property type="match status" value="1"/>
</dbReference>
<comment type="catalytic activity">
    <reaction evidence="6">
        <text>dTTP + H2O = dTMP + diphosphate + H(+)</text>
        <dbReference type="Rhea" id="RHEA:28534"/>
        <dbReference type="ChEBI" id="CHEBI:15377"/>
        <dbReference type="ChEBI" id="CHEBI:15378"/>
        <dbReference type="ChEBI" id="CHEBI:33019"/>
        <dbReference type="ChEBI" id="CHEBI:37568"/>
        <dbReference type="ChEBI" id="CHEBI:63528"/>
        <dbReference type="EC" id="3.6.1.9"/>
    </reaction>
</comment>
<dbReference type="EMBL" id="ADLO01000010">
    <property type="protein sequence ID" value="KGF57246.1"/>
    <property type="molecule type" value="Genomic_DNA"/>
</dbReference>
<evidence type="ECO:0000256" key="4">
    <source>
        <dbReference type="ARBA" id="ARBA00022801"/>
    </source>
</evidence>
<organism evidence="7 8">
    <name type="scientific">Flavonifractor plautii 1_3_50AFAA</name>
    <dbReference type="NCBI Taxonomy" id="742738"/>
    <lineage>
        <taxon>Bacteria</taxon>
        <taxon>Bacillati</taxon>
        <taxon>Bacillota</taxon>
        <taxon>Clostridia</taxon>
        <taxon>Eubacteriales</taxon>
        <taxon>Oscillospiraceae</taxon>
        <taxon>Flavonifractor</taxon>
    </lineage>
</organism>